<dbReference type="EMBL" id="CAMAPF010000964">
    <property type="protein sequence ID" value="CAH9131138.1"/>
    <property type="molecule type" value="Genomic_DNA"/>
</dbReference>
<feature type="compositionally biased region" description="Basic residues" evidence="1">
    <location>
        <begin position="59"/>
        <end position="79"/>
    </location>
</feature>
<evidence type="ECO:0000256" key="1">
    <source>
        <dbReference type="SAM" id="MobiDB-lite"/>
    </source>
</evidence>
<proteinExistence type="predicted"/>
<evidence type="ECO:0000313" key="3">
    <source>
        <dbReference type="EMBL" id="CAH9131138.1"/>
    </source>
</evidence>
<name>A0AAV0F6W4_9ASTE</name>
<keyword evidence="4" id="KW-1185">Reference proteome</keyword>
<dbReference type="EMBL" id="CAMAPF010000173">
    <property type="protein sequence ID" value="CAH9110593.1"/>
    <property type="molecule type" value="Genomic_DNA"/>
</dbReference>
<feature type="region of interest" description="Disordered" evidence="1">
    <location>
        <begin position="43"/>
        <end position="79"/>
    </location>
</feature>
<evidence type="ECO:0000313" key="2">
    <source>
        <dbReference type="EMBL" id="CAH9110593.1"/>
    </source>
</evidence>
<dbReference type="Proteomes" id="UP001152523">
    <property type="component" value="Unassembled WGS sequence"/>
</dbReference>
<dbReference type="AlphaFoldDB" id="A0AAV0F6W4"/>
<accession>A0AAV0F6W4</accession>
<comment type="caution">
    <text evidence="3">The sequence shown here is derived from an EMBL/GenBank/DDBJ whole genome shotgun (WGS) entry which is preliminary data.</text>
</comment>
<organism evidence="3 4">
    <name type="scientific">Cuscuta epithymum</name>
    <dbReference type="NCBI Taxonomy" id="186058"/>
    <lineage>
        <taxon>Eukaryota</taxon>
        <taxon>Viridiplantae</taxon>
        <taxon>Streptophyta</taxon>
        <taxon>Embryophyta</taxon>
        <taxon>Tracheophyta</taxon>
        <taxon>Spermatophyta</taxon>
        <taxon>Magnoliopsida</taxon>
        <taxon>eudicotyledons</taxon>
        <taxon>Gunneridae</taxon>
        <taxon>Pentapetalae</taxon>
        <taxon>asterids</taxon>
        <taxon>lamiids</taxon>
        <taxon>Solanales</taxon>
        <taxon>Convolvulaceae</taxon>
        <taxon>Cuscuteae</taxon>
        <taxon>Cuscuta</taxon>
        <taxon>Cuscuta subgen. Cuscuta</taxon>
    </lineage>
</organism>
<reference evidence="3" key="1">
    <citation type="submission" date="2022-07" db="EMBL/GenBank/DDBJ databases">
        <authorList>
            <person name="Macas J."/>
            <person name="Novak P."/>
            <person name="Neumann P."/>
        </authorList>
    </citation>
    <scope>NUCLEOTIDE SEQUENCE</scope>
</reference>
<evidence type="ECO:0000313" key="4">
    <source>
        <dbReference type="Proteomes" id="UP001152523"/>
    </source>
</evidence>
<feature type="region of interest" description="Disordered" evidence="1">
    <location>
        <begin position="1"/>
        <end position="28"/>
    </location>
</feature>
<gene>
    <name evidence="2" type="ORF">CEPIT_LOCUS19178</name>
    <name evidence="3" type="ORF">CEPIT_LOCUS31180</name>
</gene>
<protein>
    <submittedName>
        <fullName evidence="3">Uncharacterized protein</fullName>
    </submittedName>
</protein>
<sequence length="79" mass="9548">MAPRKNRGESSNAMAPIPGYEDFHFTDTEQQDRILATISRNSFDLLEDRGEEEEEEEKKRKKRKKRRRKRGKKMEHRRS</sequence>